<reference evidence="4" key="2">
    <citation type="submission" date="2019-02" db="EMBL/GenBank/DDBJ databases">
        <title>Granulicella sibirica sp. nov., a psychrotolerant acidobacterium isolated from an organic soil layer in forested tundra, West Siberia.</title>
        <authorList>
            <person name="Oshkin I.Y."/>
            <person name="Kulichevskaya I.S."/>
            <person name="Rijpstra W.I.C."/>
            <person name="Sinninghe Damste J.S."/>
            <person name="Rakitin A.L."/>
            <person name="Ravin N.V."/>
            <person name="Dedysh S.N."/>
        </authorList>
    </citation>
    <scope>NUCLEOTIDE SEQUENCE [LARGE SCALE GENOMIC DNA]</scope>
    <source>
        <strain evidence="4">AF10</strain>
    </source>
</reference>
<reference evidence="3 4" key="1">
    <citation type="submission" date="2018-11" db="EMBL/GenBank/DDBJ databases">
        <authorList>
            <person name="Mardanov A.V."/>
            <person name="Ravin N.V."/>
            <person name="Dedysh S.N."/>
        </authorList>
    </citation>
    <scope>NUCLEOTIDE SEQUENCE [LARGE SCALE GENOMIC DNA]</scope>
    <source>
        <strain evidence="3 4">AF10</strain>
    </source>
</reference>
<dbReference type="Pfam" id="PF00534">
    <property type="entry name" value="Glycos_transf_1"/>
    <property type="match status" value="1"/>
</dbReference>
<feature type="domain" description="Glycosyltransferase subfamily 4-like N-terminal" evidence="2">
    <location>
        <begin position="22"/>
        <end position="176"/>
    </location>
</feature>
<dbReference type="GO" id="GO:0016757">
    <property type="term" value="F:glycosyltransferase activity"/>
    <property type="evidence" value="ECO:0007669"/>
    <property type="project" value="InterPro"/>
</dbReference>
<gene>
    <name evidence="3" type="ORF">GRAN_2863</name>
</gene>
<feature type="domain" description="Glycosyl transferase family 1" evidence="1">
    <location>
        <begin position="201"/>
        <end position="356"/>
    </location>
</feature>
<keyword evidence="4" id="KW-1185">Reference proteome</keyword>
<dbReference type="SUPFAM" id="SSF53756">
    <property type="entry name" value="UDP-Glycosyltransferase/glycogen phosphorylase"/>
    <property type="match status" value="1"/>
</dbReference>
<keyword evidence="3" id="KW-0808">Transferase</keyword>
<dbReference type="AlphaFoldDB" id="A0A4Q0T396"/>
<dbReference type="EMBL" id="RDSM01000002">
    <property type="protein sequence ID" value="RXH56006.1"/>
    <property type="molecule type" value="Genomic_DNA"/>
</dbReference>
<organism evidence="3 4">
    <name type="scientific">Granulicella sibirica</name>
    <dbReference type="NCBI Taxonomy" id="2479048"/>
    <lineage>
        <taxon>Bacteria</taxon>
        <taxon>Pseudomonadati</taxon>
        <taxon>Acidobacteriota</taxon>
        <taxon>Terriglobia</taxon>
        <taxon>Terriglobales</taxon>
        <taxon>Acidobacteriaceae</taxon>
        <taxon>Granulicella</taxon>
    </lineage>
</organism>
<dbReference type="Gene3D" id="3.40.50.2000">
    <property type="entry name" value="Glycogen Phosphorylase B"/>
    <property type="match status" value="2"/>
</dbReference>
<evidence type="ECO:0000313" key="4">
    <source>
        <dbReference type="Proteomes" id="UP000289437"/>
    </source>
</evidence>
<comment type="caution">
    <text evidence="3">The sequence shown here is derived from an EMBL/GenBank/DDBJ whole genome shotgun (WGS) entry which is preliminary data.</text>
</comment>
<name>A0A4Q0T396_9BACT</name>
<dbReference type="OrthoDB" id="9795068at2"/>
<protein>
    <submittedName>
        <fullName evidence="3">Glycosyltransferase</fullName>
    </submittedName>
</protein>
<proteinExistence type="predicted"/>
<evidence type="ECO:0000259" key="1">
    <source>
        <dbReference type="Pfam" id="PF00534"/>
    </source>
</evidence>
<dbReference type="Pfam" id="PF13579">
    <property type="entry name" value="Glyco_trans_4_4"/>
    <property type="match status" value="1"/>
</dbReference>
<dbReference type="Proteomes" id="UP000289437">
    <property type="component" value="Unassembled WGS sequence"/>
</dbReference>
<accession>A0A4Q0T396</accession>
<dbReference type="InterPro" id="IPR028098">
    <property type="entry name" value="Glyco_trans_4-like_N"/>
</dbReference>
<evidence type="ECO:0000259" key="2">
    <source>
        <dbReference type="Pfam" id="PF13579"/>
    </source>
</evidence>
<sequence>MRILHVIGTLNPAAGGPTESVRMLLGYRDLGYEGEVVTLDDPGAPFLQDLPFRVHALGPQTSVYGFNRKLLPWLRENRDRFDGVVVNGLWQYTGLATLWTIKGHRPYMVFTHGMLDPYFKHRYPLKHIKKWLYWVPAEYWILRGAYRVLFTCKAESELAKQSFWLHSWKPYVVPYGAQGSTGDRDQMVESFFEVCPGVRHKRYLLFLGRIDRKKGCDLLIEAFAATALLDPGLHLVMAGPDARNWRPKLVERAVKSGCADRIHWPGIVLGDVKWGAFYGSEAFILPSHQENFGIAVAEALSCGKPTLLSDKVNIAPEISLEGAGYMEPDTVAGTEALLRRWIQTTSEERREMSDNALAIFRSRYDMRENAKAIMRLFELAAIHAGELPALATDMR</sequence>
<dbReference type="InterPro" id="IPR001296">
    <property type="entry name" value="Glyco_trans_1"/>
</dbReference>
<evidence type="ECO:0000313" key="3">
    <source>
        <dbReference type="EMBL" id="RXH56006.1"/>
    </source>
</evidence>
<dbReference type="PANTHER" id="PTHR12526">
    <property type="entry name" value="GLYCOSYLTRANSFERASE"/>
    <property type="match status" value="1"/>
</dbReference>